<evidence type="ECO:0000313" key="4">
    <source>
        <dbReference type="Proteomes" id="UP000185781"/>
    </source>
</evidence>
<accession>A0A1N7LFJ2</accession>
<name>A0A1N7LFJ2_9FLAO</name>
<dbReference type="Pfam" id="PF01507">
    <property type="entry name" value="PAPS_reduct"/>
    <property type="match status" value="1"/>
</dbReference>
<proteinExistence type="predicted"/>
<evidence type="ECO:0000256" key="1">
    <source>
        <dbReference type="SAM" id="Coils"/>
    </source>
</evidence>
<evidence type="ECO:0000259" key="2">
    <source>
        <dbReference type="Pfam" id="PF01507"/>
    </source>
</evidence>
<dbReference type="AlphaFoldDB" id="A0A1N7LFJ2"/>
<dbReference type="EMBL" id="FTOV01000002">
    <property type="protein sequence ID" value="SIS72541.1"/>
    <property type="molecule type" value="Genomic_DNA"/>
</dbReference>
<dbReference type="InterPro" id="IPR002500">
    <property type="entry name" value="PAPS_reduct_dom"/>
</dbReference>
<feature type="coiled-coil region" evidence="1">
    <location>
        <begin position="256"/>
        <end position="283"/>
    </location>
</feature>
<gene>
    <name evidence="3" type="ORF">SAMN05421785_102199</name>
</gene>
<dbReference type="GO" id="GO:0003824">
    <property type="term" value="F:catalytic activity"/>
    <property type="evidence" value="ECO:0007669"/>
    <property type="project" value="InterPro"/>
</dbReference>
<dbReference type="InterPro" id="IPR014729">
    <property type="entry name" value="Rossmann-like_a/b/a_fold"/>
</dbReference>
<organism evidence="3 4">
    <name type="scientific">Chryseobacterium gambrini</name>
    <dbReference type="NCBI Taxonomy" id="373672"/>
    <lineage>
        <taxon>Bacteria</taxon>
        <taxon>Pseudomonadati</taxon>
        <taxon>Bacteroidota</taxon>
        <taxon>Flavobacteriia</taxon>
        <taxon>Flavobacteriales</taxon>
        <taxon>Weeksellaceae</taxon>
        <taxon>Chryseobacterium group</taxon>
        <taxon>Chryseobacterium</taxon>
    </lineage>
</organism>
<feature type="domain" description="Phosphoadenosine phosphosulphate reductase" evidence="2">
    <location>
        <begin position="7"/>
        <end position="74"/>
    </location>
</feature>
<dbReference type="SUPFAM" id="SSF52402">
    <property type="entry name" value="Adenine nucleotide alpha hydrolases-like"/>
    <property type="match status" value="1"/>
</dbReference>
<evidence type="ECO:0000313" key="3">
    <source>
        <dbReference type="EMBL" id="SIS72541.1"/>
    </source>
</evidence>
<sequence>MKKKGLISFSGGESSAFMLWWLLQNKSDEYDFTVIFANTGRENDETLEFVRKIGEHFGCEIIWVEAEIHLNQRKGTTHRIVTFETATRNQDWKLRDNTPYEMMVKKYGLPNISSKFSTRELKERPIHSYMKSIGFKKKDYDTFIGIRVDEFDRMSSGKSEYNLKYPLVSWKPFTKKHVNFWFAQQPFRLNLKGWEGNCCDCYKRNLDKQAQIMIDDPWKFEFAEYLQNKYGYYIPESKKRKLKKEGKPLPELPIKIFRENSTVEDIRKRAEQLKKKIKDDSSSEDLQLSFFDDEESCEVFSQCGIDN</sequence>
<dbReference type="Proteomes" id="UP000185781">
    <property type="component" value="Unassembled WGS sequence"/>
</dbReference>
<dbReference type="STRING" id="373672.SAMN05421785_102199"/>
<protein>
    <submittedName>
        <fullName evidence="3">Phosphoadenosine phosphosulfate reductase family protein</fullName>
    </submittedName>
</protein>
<dbReference type="Gene3D" id="3.40.50.620">
    <property type="entry name" value="HUPs"/>
    <property type="match status" value="1"/>
</dbReference>
<keyword evidence="1" id="KW-0175">Coiled coil</keyword>
<reference evidence="3 4" key="1">
    <citation type="submission" date="2017-01" db="EMBL/GenBank/DDBJ databases">
        <authorList>
            <person name="Mah S.A."/>
            <person name="Swanson W.J."/>
            <person name="Moy G.W."/>
            <person name="Vacquier V.D."/>
        </authorList>
    </citation>
    <scope>NUCLEOTIDE SEQUENCE [LARGE SCALE GENOMIC DNA]</scope>
    <source>
        <strain evidence="3 4">DSM 18014</strain>
    </source>
</reference>
<dbReference type="RefSeq" id="WP_051289358.1">
    <property type="nucleotide sequence ID" value="NZ_FTOV01000002.1"/>
</dbReference>
<dbReference type="OrthoDB" id="9774475at2"/>